<reference evidence="2" key="2">
    <citation type="journal article" date="2021" name="PeerJ">
        <title>Extensive microbial diversity within the chicken gut microbiome revealed by metagenomics and culture.</title>
        <authorList>
            <person name="Gilroy R."/>
            <person name="Ravi A."/>
            <person name="Getino M."/>
            <person name="Pursley I."/>
            <person name="Horton D.L."/>
            <person name="Alikhan N.F."/>
            <person name="Baker D."/>
            <person name="Gharbi K."/>
            <person name="Hall N."/>
            <person name="Watson M."/>
            <person name="Adriaenssens E.M."/>
            <person name="Foster-Nyarko E."/>
            <person name="Jarju S."/>
            <person name="Secka A."/>
            <person name="Antonio M."/>
            <person name="Oren A."/>
            <person name="Chaudhuri R.R."/>
            <person name="La Ragione R."/>
            <person name="Hildebrand F."/>
            <person name="Pallen M.J."/>
        </authorList>
    </citation>
    <scope>NUCLEOTIDE SEQUENCE</scope>
    <source>
        <strain evidence="2">CHK147-3167</strain>
    </source>
</reference>
<dbReference type="InterPro" id="IPR029058">
    <property type="entry name" value="AB_hydrolase_fold"/>
</dbReference>
<proteinExistence type="predicted"/>
<evidence type="ECO:0000259" key="1">
    <source>
        <dbReference type="Pfam" id="PF00561"/>
    </source>
</evidence>
<protein>
    <submittedName>
        <fullName evidence="2">Alpha/beta hydrolase</fullName>
    </submittedName>
</protein>
<dbReference type="InterPro" id="IPR000073">
    <property type="entry name" value="AB_hydrolase_1"/>
</dbReference>
<feature type="non-terminal residue" evidence="2">
    <location>
        <position position="225"/>
    </location>
</feature>
<comment type="caution">
    <text evidence="2">The sequence shown here is derived from an EMBL/GenBank/DDBJ whole genome shotgun (WGS) entry which is preliminary data.</text>
</comment>
<dbReference type="Proteomes" id="UP000886786">
    <property type="component" value="Unassembled WGS sequence"/>
</dbReference>
<accession>A0A9D0ZU87</accession>
<dbReference type="Pfam" id="PF00561">
    <property type="entry name" value="Abhydrolase_1"/>
    <property type="match status" value="1"/>
</dbReference>
<keyword evidence="2" id="KW-0378">Hydrolase</keyword>
<feature type="domain" description="AB hydrolase-1" evidence="1">
    <location>
        <begin position="23"/>
        <end position="118"/>
    </location>
</feature>
<dbReference type="Gene3D" id="3.40.50.1820">
    <property type="entry name" value="alpha/beta hydrolase"/>
    <property type="match status" value="1"/>
</dbReference>
<organism evidence="2 3">
    <name type="scientific">Candidatus Coprosoma intestinipullorum</name>
    <dbReference type="NCBI Taxonomy" id="2840752"/>
    <lineage>
        <taxon>Bacteria</taxon>
        <taxon>Bacillati</taxon>
        <taxon>Bacillota</taxon>
        <taxon>Bacillota incertae sedis</taxon>
        <taxon>Candidatus Coprosoma</taxon>
    </lineage>
</organism>
<dbReference type="SUPFAM" id="SSF53474">
    <property type="entry name" value="alpha/beta-Hydrolases"/>
    <property type="match status" value="1"/>
</dbReference>
<evidence type="ECO:0000313" key="3">
    <source>
        <dbReference type="Proteomes" id="UP000886786"/>
    </source>
</evidence>
<name>A0A9D0ZU87_9FIRM</name>
<dbReference type="AlphaFoldDB" id="A0A9D0ZU87"/>
<dbReference type="GO" id="GO:0016787">
    <property type="term" value="F:hydrolase activity"/>
    <property type="evidence" value="ECO:0007669"/>
    <property type="project" value="UniProtKB-KW"/>
</dbReference>
<gene>
    <name evidence="2" type="ORF">IAB27_07725</name>
</gene>
<dbReference type="EMBL" id="DVFV01000132">
    <property type="protein sequence ID" value="HIQ91480.1"/>
    <property type="molecule type" value="Genomic_DNA"/>
</dbReference>
<evidence type="ECO:0000313" key="2">
    <source>
        <dbReference type="EMBL" id="HIQ91480.1"/>
    </source>
</evidence>
<sequence>MKEKIINNKIPIYEMIPETLDEIIITVHGLGGNKKEISKLPQELLNENIGFISFDFPYHGTSKEDYQSYTVTRCLNTIDQVYNYALSTYPCVKVNFIGNSLGALYLYMYLQTYRTPCKVIFKSMPLNNYQNMKKKFIKNDSNDYFEVGYGRRLPKQLISDIKTLEDSLNELTLNKNNILFINGTEDKISDINLIRKFCEEYNYNLCEIEGASHNFKNEYLDKANN</sequence>
<reference evidence="2" key="1">
    <citation type="submission" date="2020-10" db="EMBL/GenBank/DDBJ databases">
        <authorList>
            <person name="Gilroy R."/>
        </authorList>
    </citation>
    <scope>NUCLEOTIDE SEQUENCE</scope>
    <source>
        <strain evidence="2">CHK147-3167</strain>
    </source>
</reference>